<sequence length="121" mass="13452">MDRPGLQSHRRDHARPRRPATRQSAVGGRMHQAAAQRVDPHQRPVDSGLPKAAQVRAQLRLVLSLTDRFPPPPVRRGARGEPPPLGLLPPLPLPLPWHRPGIARRRRRGKGRPHLLGQGKG</sequence>
<feature type="region of interest" description="Disordered" evidence="1">
    <location>
        <begin position="1"/>
        <end position="48"/>
    </location>
</feature>
<protein>
    <submittedName>
        <fullName evidence="2">Uncharacterized protein</fullName>
    </submittedName>
</protein>
<dbReference type="AlphaFoldDB" id="A0A9W4DYC1"/>
<feature type="compositionally biased region" description="Basic residues" evidence="1">
    <location>
        <begin position="101"/>
        <end position="113"/>
    </location>
</feature>
<organism evidence="2 3">
    <name type="scientific">Actinacidiphila cocklensis</name>
    <dbReference type="NCBI Taxonomy" id="887465"/>
    <lineage>
        <taxon>Bacteria</taxon>
        <taxon>Bacillati</taxon>
        <taxon>Actinomycetota</taxon>
        <taxon>Actinomycetes</taxon>
        <taxon>Kitasatosporales</taxon>
        <taxon>Streptomycetaceae</taxon>
        <taxon>Actinacidiphila</taxon>
    </lineage>
</organism>
<feature type="region of interest" description="Disordered" evidence="1">
    <location>
        <begin position="67"/>
        <end position="121"/>
    </location>
</feature>
<comment type="caution">
    <text evidence="2">The sequence shown here is derived from an EMBL/GenBank/DDBJ whole genome shotgun (WGS) entry which is preliminary data.</text>
</comment>
<dbReference type="EMBL" id="CAJSLV010000110">
    <property type="protein sequence ID" value="CAG6398753.1"/>
    <property type="molecule type" value="Genomic_DNA"/>
</dbReference>
<evidence type="ECO:0000313" key="2">
    <source>
        <dbReference type="EMBL" id="CAG6398753.1"/>
    </source>
</evidence>
<feature type="compositionally biased region" description="Pro residues" evidence="1">
    <location>
        <begin position="81"/>
        <end position="97"/>
    </location>
</feature>
<name>A0A9W4DYC1_9ACTN</name>
<dbReference type="Proteomes" id="UP001152519">
    <property type="component" value="Unassembled WGS sequence"/>
</dbReference>
<proteinExistence type="predicted"/>
<evidence type="ECO:0000256" key="1">
    <source>
        <dbReference type="SAM" id="MobiDB-lite"/>
    </source>
</evidence>
<reference evidence="2" key="1">
    <citation type="submission" date="2021-05" db="EMBL/GenBank/DDBJ databases">
        <authorList>
            <person name="Arsene-Ploetze F."/>
        </authorList>
    </citation>
    <scope>NUCLEOTIDE SEQUENCE</scope>
    <source>
        <strain evidence="2">DSM 42138</strain>
    </source>
</reference>
<feature type="compositionally biased region" description="Basic residues" evidence="1">
    <location>
        <begin position="8"/>
        <end position="20"/>
    </location>
</feature>
<gene>
    <name evidence="2" type="ORF">SCOCK_760009</name>
</gene>
<keyword evidence="3" id="KW-1185">Reference proteome</keyword>
<accession>A0A9W4DYC1</accession>
<evidence type="ECO:0000313" key="3">
    <source>
        <dbReference type="Proteomes" id="UP001152519"/>
    </source>
</evidence>